<protein>
    <submittedName>
        <fullName evidence="1">Uncharacterized protein</fullName>
    </submittedName>
</protein>
<dbReference type="Proteomes" id="UP000008942">
    <property type="component" value="Unassembled WGS sequence"/>
</dbReference>
<sequence>MGVDGREEEAERGRRECRNGREWDEGGVVTIREGGESEGGKVGFYDHKVWSVILQCTVVKWQK</sequence>
<evidence type="ECO:0000313" key="2">
    <source>
        <dbReference type="Proteomes" id="UP000008942"/>
    </source>
</evidence>
<keyword evidence="2" id="KW-1185">Reference proteome</keyword>
<proteinExistence type="predicted"/>
<comment type="caution">
    <text evidence="1">The sequence shown here is derived from an EMBL/GenBank/DDBJ whole genome shotgun (WGS) entry which is preliminary data.</text>
</comment>
<name>A0ABN0GIL5_BAREL</name>
<reference evidence="1 2" key="1">
    <citation type="submission" date="2012-03" db="EMBL/GenBank/DDBJ databases">
        <title>The Genome Sequence of Bartonella elizabethae Re6043vi.</title>
        <authorList>
            <consortium name="The Broad Institute Genome Sequencing Platform"/>
            <consortium name="The Broad Institute Genome Sequencing Center for Infectious Disease"/>
            <person name="Feldgarden M."/>
            <person name="Kirby J."/>
            <person name="Kosoy M."/>
            <person name="Birtles R."/>
            <person name="Probert W.S."/>
            <person name="Chiaraviglio L."/>
            <person name="Young S.K."/>
            <person name="Zeng Q."/>
            <person name="Gargeya S."/>
            <person name="Fitzgerald M."/>
            <person name="Haas B."/>
            <person name="Abouelleil A."/>
            <person name="Alvarado L."/>
            <person name="Arachchi H.M."/>
            <person name="Berlin A."/>
            <person name="Chapman S.B."/>
            <person name="Gearin G."/>
            <person name="Goldberg J."/>
            <person name="Griggs A."/>
            <person name="Gujja S."/>
            <person name="Hansen M."/>
            <person name="Heiman D."/>
            <person name="Howarth C."/>
            <person name="Larimer J."/>
            <person name="Lui A."/>
            <person name="MacDonald P.J.P."/>
            <person name="McCowen C."/>
            <person name="Montmayeur A."/>
            <person name="Murphy C."/>
            <person name="Neiman D."/>
            <person name="Pearson M."/>
            <person name="Priest M."/>
            <person name="Roberts A."/>
            <person name="Saif S."/>
            <person name="Shea T."/>
            <person name="Sisk P."/>
            <person name="Stolte C."/>
            <person name="Sykes S."/>
            <person name="Wortman J."/>
            <person name="Nusbaum C."/>
            <person name="Birren B."/>
        </authorList>
    </citation>
    <scope>NUCLEOTIDE SEQUENCE [LARGE SCALE GENOMIC DNA]</scope>
    <source>
        <strain evidence="1 2">Re6043vi</strain>
    </source>
</reference>
<evidence type="ECO:0000313" key="1">
    <source>
        <dbReference type="EMBL" id="EJF82400.1"/>
    </source>
</evidence>
<dbReference type="RefSeq" id="WP_005774751.1">
    <property type="nucleotide sequence ID" value="NZ_JH725141.1"/>
</dbReference>
<dbReference type="EMBL" id="AILW01000026">
    <property type="protein sequence ID" value="EJF82400.1"/>
    <property type="molecule type" value="Genomic_DNA"/>
</dbReference>
<gene>
    <name evidence="1" type="ORF">MCU_01475</name>
</gene>
<accession>A0ABN0GIL5</accession>
<organism evidence="1 2">
    <name type="scientific">Bartonella elizabethae Re6043vi</name>
    <dbReference type="NCBI Taxonomy" id="1094554"/>
    <lineage>
        <taxon>Bacteria</taxon>
        <taxon>Pseudomonadati</taxon>
        <taxon>Pseudomonadota</taxon>
        <taxon>Alphaproteobacteria</taxon>
        <taxon>Hyphomicrobiales</taxon>
        <taxon>Bartonellaceae</taxon>
        <taxon>Bartonella</taxon>
    </lineage>
</organism>